<dbReference type="InterPro" id="IPR041465">
    <property type="entry name" value="SfsA_N"/>
</dbReference>
<evidence type="ECO:0000313" key="5">
    <source>
        <dbReference type="Proteomes" id="UP000244016"/>
    </source>
</evidence>
<name>A0A2T5G3Y7_9BACL</name>
<evidence type="ECO:0000256" key="1">
    <source>
        <dbReference type="HAMAP-Rule" id="MF_00095"/>
    </source>
</evidence>
<comment type="caution">
    <text evidence="4">The sequence shown here is derived from an EMBL/GenBank/DDBJ whole genome shotgun (WGS) entry which is preliminary data.</text>
</comment>
<dbReference type="EMBL" id="PEBW01000009">
    <property type="protein sequence ID" value="PTQ50891.1"/>
    <property type="molecule type" value="Genomic_DNA"/>
</dbReference>
<protein>
    <recommendedName>
        <fullName evidence="1">Sugar fermentation stimulation protein homolog</fullName>
    </recommendedName>
</protein>
<sequence>MGAPPYAEGTDCSGYAVVFSPLVRARFLARPNRFLMLAAGGEGEEGTPPFSVHLPDPGRLETVLHPGGTVWLFPVSPAPRAAKPRKTNYRAVLAELPRGGYATVDARVAELVGSWWLRCAYGRSSSEGLRIFRQVAHGAHRFDLYVPGVDGLPPLWVEVKSVTYVLEGIGYFPDAVTDRGRRHLLALAELAEAGQGALALFVVGRADAHAVAPAAHIDPRFAEAFRAARRAGVRMRALLTEPTPRGVRVLGEVPVLEEGRAGQHRGRKE</sequence>
<proteinExistence type="inferred from homology"/>
<feature type="domain" description="Sugar fermentation stimulation protein C-terminal" evidence="2">
    <location>
        <begin position="130"/>
        <end position="244"/>
    </location>
</feature>
<dbReference type="InterPro" id="IPR005224">
    <property type="entry name" value="SfsA"/>
</dbReference>
<dbReference type="GO" id="GO:0003677">
    <property type="term" value="F:DNA binding"/>
    <property type="evidence" value="ECO:0007669"/>
    <property type="project" value="InterPro"/>
</dbReference>
<feature type="domain" description="SfsA N-terminal OB" evidence="3">
    <location>
        <begin position="28"/>
        <end position="97"/>
    </location>
</feature>
<dbReference type="Gene3D" id="2.40.50.580">
    <property type="match status" value="1"/>
</dbReference>
<dbReference type="Pfam" id="PF17746">
    <property type="entry name" value="SfsA_N"/>
    <property type="match status" value="1"/>
</dbReference>
<accession>A0A2T5G3Y7</accession>
<dbReference type="PANTHER" id="PTHR30545:SF2">
    <property type="entry name" value="SUGAR FERMENTATION STIMULATION PROTEIN A"/>
    <property type="match status" value="1"/>
</dbReference>
<gene>
    <name evidence="1" type="primary">sfsA</name>
    <name evidence="4" type="ORF">BLITH_1430</name>
</gene>
<evidence type="ECO:0000259" key="2">
    <source>
        <dbReference type="Pfam" id="PF03749"/>
    </source>
</evidence>
<organism evidence="4 5">
    <name type="scientific">Brockia lithotrophica</name>
    <dbReference type="NCBI Taxonomy" id="933949"/>
    <lineage>
        <taxon>Bacteria</taxon>
        <taxon>Bacillati</taxon>
        <taxon>Bacillota</taxon>
        <taxon>Bacilli</taxon>
        <taxon>Bacillales</taxon>
        <taxon>Bacillales Family X. Incertae Sedis</taxon>
        <taxon>Brockia</taxon>
    </lineage>
</organism>
<dbReference type="Proteomes" id="UP000244016">
    <property type="component" value="Unassembled WGS sequence"/>
</dbReference>
<dbReference type="PANTHER" id="PTHR30545">
    <property type="entry name" value="SUGAR FERMENTATION STIMULATION PROTEIN A"/>
    <property type="match status" value="1"/>
</dbReference>
<evidence type="ECO:0000313" key="4">
    <source>
        <dbReference type="EMBL" id="PTQ50891.1"/>
    </source>
</evidence>
<dbReference type="Pfam" id="PF03749">
    <property type="entry name" value="SfsA"/>
    <property type="match status" value="1"/>
</dbReference>
<evidence type="ECO:0000259" key="3">
    <source>
        <dbReference type="Pfam" id="PF17746"/>
    </source>
</evidence>
<dbReference type="AlphaFoldDB" id="A0A2T5G3Y7"/>
<dbReference type="InterPro" id="IPR040452">
    <property type="entry name" value="SfsA_C"/>
</dbReference>
<dbReference type="HAMAP" id="MF_00095">
    <property type="entry name" value="SfsA"/>
    <property type="match status" value="1"/>
</dbReference>
<reference evidence="4 5" key="1">
    <citation type="submission" date="2017-08" db="EMBL/GenBank/DDBJ databases">
        <title>Burning lignite coal seam in the remote Altai Mountains harbors a hydrogen-driven thermophilic microbial community.</title>
        <authorList>
            <person name="Kadnikov V.V."/>
            <person name="Mardanov A.V."/>
            <person name="Ivasenko D."/>
            <person name="Beletsky A.V."/>
            <person name="Karnachuk O.V."/>
            <person name="Ravin N.V."/>
        </authorList>
    </citation>
    <scope>NUCLEOTIDE SEQUENCE [LARGE SCALE GENOMIC DNA]</scope>
    <source>
        <strain evidence="4">AL31</strain>
    </source>
</reference>
<comment type="similarity">
    <text evidence="1">Belongs to the SfsA family.</text>
</comment>
<dbReference type="Gene3D" id="3.40.1350.60">
    <property type="match status" value="1"/>
</dbReference>